<evidence type="ECO:0000313" key="2">
    <source>
        <dbReference type="EMBL" id="CAG6697547.1"/>
    </source>
</evidence>
<keyword evidence="1" id="KW-0472">Membrane</keyword>
<name>A0A8D8XHS1_9HEMI</name>
<feature type="transmembrane region" description="Helical" evidence="1">
    <location>
        <begin position="46"/>
        <end position="64"/>
    </location>
</feature>
<accession>A0A8D8XHS1</accession>
<sequence>MRAERTHIHINIHSVVSPYGIPFFPFRKICFAPFYFLRFVMQPTEMLGIFSCIQFIYSTFRFSLNGKKYFSFFKQLCIQTLCKKKVESGKVEGFCLVFEK</sequence>
<protein>
    <submittedName>
        <fullName evidence="2">Uncharacterized protein</fullName>
    </submittedName>
</protein>
<proteinExistence type="predicted"/>
<dbReference type="AlphaFoldDB" id="A0A8D8XHS1"/>
<dbReference type="EMBL" id="HBUF01333920">
    <property type="protein sequence ID" value="CAG6697547.1"/>
    <property type="molecule type" value="Transcribed_RNA"/>
</dbReference>
<evidence type="ECO:0000256" key="1">
    <source>
        <dbReference type="SAM" id="Phobius"/>
    </source>
</evidence>
<keyword evidence="1" id="KW-1133">Transmembrane helix</keyword>
<organism evidence="2">
    <name type="scientific">Cacopsylla melanoneura</name>
    <dbReference type="NCBI Taxonomy" id="428564"/>
    <lineage>
        <taxon>Eukaryota</taxon>
        <taxon>Metazoa</taxon>
        <taxon>Ecdysozoa</taxon>
        <taxon>Arthropoda</taxon>
        <taxon>Hexapoda</taxon>
        <taxon>Insecta</taxon>
        <taxon>Pterygota</taxon>
        <taxon>Neoptera</taxon>
        <taxon>Paraneoptera</taxon>
        <taxon>Hemiptera</taxon>
        <taxon>Sternorrhyncha</taxon>
        <taxon>Psylloidea</taxon>
        <taxon>Psyllidae</taxon>
        <taxon>Psyllinae</taxon>
        <taxon>Cacopsylla</taxon>
    </lineage>
</organism>
<keyword evidence="1" id="KW-0812">Transmembrane</keyword>
<reference evidence="2" key="1">
    <citation type="submission" date="2021-05" db="EMBL/GenBank/DDBJ databases">
        <authorList>
            <person name="Alioto T."/>
            <person name="Alioto T."/>
            <person name="Gomez Garrido J."/>
        </authorList>
    </citation>
    <scope>NUCLEOTIDE SEQUENCE</scope>
</reference>